<evidence type="ECO:0000259" key="6">
    <source>
        <dbReference type="Pfam" id="PF12867"/>
    </source>
</evidence>
<dbReference type="GO" id="GO:0008270">
    <property type="term" value="F:zinc ion binding"/>
    <property type="evidence" value="ECO:0007669"/>
    <property type="project" value="UniProtKB-UniRule"/>
</dbReference>
<keyword evidence="3 5" id="KW-0378">Hydrolase</keyword>
<name>A0A0D8BZX1_GEOKU</name>
<dbReference type="Pfam" id="PF12867">
    <property type="entry name" value="DinB_2"/>
    <property type="match status" value="1"/>
</dbReference>
<comment type="cofactor">
    <cofactor evidence="5">
        <name>Zn(2+)</name>
        <dbReference type="ChEBI" id="CHEBI:29105"/>
    </cofactor>
    <text evidence="5">Binds 1 zinc ion per subunit.</text>
</comment>
<evidence type="ECO:0000256" key="4">
    <source>
        <dbReference type="ARBA" id="ARBA00022833"/>
    </source>
</evidence>
<keyword evidence="1 5" id="KW-0963">Cytoplasm</keyword>
<dbReference type="RefSeq" id="WP_044733249.1">
    <property type="nucleotide sequence ID" value="NZ_JYBP01000003.1"/>
</dbReference>
<evidence type="ECO:0000256" key="5">
    <source>
        <dbReference type="HAMAP-Rule" id="MF_01256"/>
    </source>
</evidence>
<dbReference type="GO" id="GO:0005737">
    <property type="term" value="C:cytoplasm"/>
    <property type="evidence" value="ECO:0007669"/>
    <property type="project" value="UniProtKB-SubCell"/>
</dbReference>
<evidence type="ECO:0000313" key="8">
    <source>
        <dbReference type="Proteomes" id="UP000032522"/>
    </source>
</evidence>
<dbReference type="InterPro" id="IPR023774">
    <property type="entry name" value="Put_metal_dep_hydrolase_YfiT"/>
</dbReference>
<comment type="similarity">
    <text evidence="5">Belongs to the metal hydrolase YfiT family.</text>
</comment>
<dbReference type="Gene3D" id="1.20.120.450">
    <property type="entry name" value="dinb family like domain"/>
    <property type="match status" value="1"/>
</dbReference>
<dbReference type="InterPro" id="IPR034660">
    <property type="entry name" value="DinB/YfiT-like"/>
</dbReference>
<dbReference type="GO" id="GO:0016787">
    <property type="term" value="F:hydrolase activity"/>
    <property type="evidence" value="ECO:0007669"/>
    <property type="project" value="UniProtKB-UniRule"/>
</dbReference>
<evidence type="ECO:0000313" key="7">
    <source>
        <dbReference type="EMBL" id="KJE28937.1"/>
    </source>
</evidence>
<dbReference type="InterPro" id="IPR024775">
    <property type="entry name" value="DinB-like"/>
</dbReference>
<dbReference type="HAMAP" id="MF_01256">
    <property type="entry name" value="YfiT_hydrol"/>
    <property type="match status" value="1"/>
</dbReference>
<comment type="function">
    <text evidence="5">Possible metal-dependent hydrolase.</text>
</comment>
<dbReference type="Proteomes" id="UP000032522">
    <property type="component" value="Unassembled WGS sequence"/>
</dbReference>
<evidence type="ECO:0000256" key="3">
    <source>
        <dbReference type="ARBA" id="ARBA00022801"/>
    </source>
</evidence>
<dbReference type="EMBL" id="JYBP01000003">
    <property type="protein sequence ID" value="KJE28937.1"/>
    <property type="molecule type" value="Genomic_DNA"/>
</dbReference>
<feature type="binding site" evidence="5">
    <location>
        <position position="161"/>
    </location>
    <ligand>
        <name>Zn(2+)</name>
        <dbReference type="ChEBI" id="CHEBI:29105"/>
    </ligand>
</feature>
<accession>A0A0D8BZX1</accession>
<comment type="subcellular location">
    <subcellularLocation>
        <location evidence="5">Cytoplasm</location>
    </subcellularLocation>
</comment>
<feature type="binding site" evidence="5">
    <location>
        <position position="165"/>
    </location>
    <ligand>
        <name>Zn(2+)</name>
        <dbReference type="ChEBI" id="CHEBI:29105"/>
    </ligand>
</feature>
<dbReference type="SUPFAM" id="SSF109854">
    <property type="entry name" value="DinB/YfiT-like putative metalloenzymes"/>
    <property type="match status" value="1"/>
</dbReference>
<dbReference type="PATRIC" id="fig|1462.6.peg.2865"/>
<proteinExistence type="inferred from homology"/>
<protein>
    <recommendedName>
        <fullName evidence="5">Putative metal-dependent hydrolase LG52_2565</fullName>
        <ecNumber evidence="5">3.-.-.-</ecNumber>
    </recommendedName>
</protein>
<sequence>MATVDPIRYPIGTFQAPERFDAGEVQEWIAAIRGLPNALRAAVAGLNDEQLNTPYRDGGWTVAQVVHHLADASMNAFLRTKWGMTEDSPTVKPFAESEWAKTADACSLPIEPSLLMLDGLHARWTALLESMTEGDFHRTVRSEGAAREMPLYVLTALYAWHGKHHTAQVASLRKRKGW</sequence>
<comment type="subunit">
    <text evidence="5">Homodimer.</text>
</comment>
<feature type="binding site" evidence="5">
    <location>
        <position position="68"/>
    </location>
    <ligand>
        <name>Zn(2+)</name>
        <dbReference type="ChEBI" id="CHEBI:29105"/>
    </ligand>
</feature>
<evidence type="ECO:0000256" key="2">
    <source>
        <dbReference type="ARBA" id="ARBA00022723"/>
    </source>
</evidence>
<feature type="domain" description="DinB-like" evidence="6">
    <location>
        <begin position="35"/>
        <end position="169"/>
    </location>
</feature>
<dbReference type="EC" id="3.-.-.-" evidence="5"/>
<dbReference type="OrthoDB" id="9796039at2"/>
<keyword evidence="4 5" id="KW-0862">Zinc</keyword>
<gene>
    <name evidence="7" type="ORF">LG52_2565</name>
</gene>
<reference evidence="7 8" key="1">
    <citation type="submission" date="2015-01" db="EMBL/GenBank/DDBJ databases">
        <authorList>
            <person name="Filippidou S."/>
            <person name="Jeanneret N."/>
            <person name="Russel-Delif L."/>
            <person name="Junier T."/>
            <person name="Wunderlin T."/>
            <person name="Molina V."/>
            <person name="Johnson S.L."/>
            <person name="Davenport K.W."/>
            <person name="Chain P.S."/>
            <person name="Dorador C."/>
            <person name="Junier P."/>
        </authorList>
    </citation>
    <scope>NUCLEOTIDE SEQUENCE [LARGE SCALE GENOMIC DNA]</scope>
    <source>
        <strain evidence="7 8">Et7/4</strain>
    </source>
</reference>
<dbReference type="AlphaFoldDB" id="A0A0D8BZX1"/>
<comment type="caution">
    <text evidence="7">The sequence shown here is derived from an EMBL/GenBank/DDBJ whole genome shotgun (WGS) entry which is preliminary data.</text>
</comment>
<organism evidence="7 8">
    <name type="scientific">Geobacillus kaustophilus</name>
    <dbReference type="NCBI Taxonomy" id="1462"/>
    <lineage>
        <taxon>Bacteria</taxon>
        <taxon>Bacillati</taxon>
        <taxon>Bacillota</taxon>
        <taxon>Bacilli</taxon>
        <taxon>Bacillales</taxon>
        <taxon>Anoxybacillaceae</taxon>
        <taxon>Geobacillus</taxon>
        <taxon>Geobacillus thermoleovorans group</taxon>
    </lineage>
</organism>
<evidence type="ECO:0000256" key="1">
    <source>
        <dbReference type="ARBA" id="ARBA00022490"/>
    </source>
</evidence>
<keyword evidence="2 5" id="KW-0479">Metal-binding</keyword>
<dbReference type="NCBIfam" id="NF009807">
    <property type="entry name" value="PRK13291.1"/>
    <property type="match status" value="1"/>
</dbReference>